<dbReference type="GO" id="GO:0006635">
    <property type="term" value="P:fatty acid beta-oxidation"/>
    <property type="evidence" value="ECO:0007669"/>
    <property type="project" value="UniProtKB-UniPathway"/>
</dbReference>
<dbReference type="InterPro" id="IPR006108">
    <property type="entry name" value="3HC_DH_C"/>
</dbReference>
<dbReference type="Pfam" id="PF16113">
    <property type="entry name" value="ECH_2"/>
    <property type="match status" value="1"/>
</dbReference>
<dbReference type="InterPro" id="IPR036291">
    <property type="entry name" value="NAD(P)-bd_dom_sf"/>
</dbReference>
<evidence type="ECO:0000259" key="6">
    <source>
        <dbReference type="Pfam" id="PF16113"/>
    </source>
</evidence>
<keyword evidence="1 7" id="KW-0560">Oxidoreductase</keyword>
<evidence type="ECO:0000256" key="1">
    <source>
        <dbReference type="ARBA" id="ARBA00023002"/>
    </source>
</evidence>
<dbReference type="RefSeq" id="WP_201327995.1">
    <property type="nucleotide sequence ID" value="NZ_AP017470.1"/>
</dbReference>
<evidence type="ECO:0000259" key="5">
    <source>
        <dbReference type="Pfam" id="PF02737"/>
    </source>
</evidence>
<evidence type="ECO:0000313" key="7">
    <source>
        <dbReference type="EMBL" id="BBB31664.1"/>
    </source>
</evidence>
<evidence type="ECO:0000259" key="4">
    <source>
        <dbReference type="Pfam" id="PF00725"/>
    </source>
</evidence>
<dbReference type="Gene3D" id="3.40.50.720">
    <property type="entry name" value="NAD(P)-binding Rossmann-like Domain"/>
    <property type="match status" value="1"/>
</dbReference>
<dbReference type="Gene3D" id="1.10.1040.50">
    <property type="match status" value="1"/>
</dbReference>
<dbReference type="InterPro" id="IPR006176">
    <property type="entry name" value="3-OHacyl-CoA_DH_NAD-bd"/>
</dbReference>
<dbReference type="GO" id="GO:0070403">
    <property type="term" value="F:NAD+ binding"/>
    <property type="evidence" value="ECO:0007669"/>
    <property type="project" value="InterPro"/>
</dbReference>
<organism evidence="7 8">
    <name type="scientific">Thermotomaculum hydrothermale</name>
    <dbReference type="NCBI Taxonomy" id="981385"/>
    <lineage>
        <taxon>Bacteria</taxon>
        <taxon>Pseudomonadati</taxon>
        <taxon>Acidobacteriota</taxon>
        <taxon>Holophagae</taxon>
        <taxon>Thermotomaculales</taxon>
        <taxon>Thermotomaculaceae</taxon>
        <taxon>Thermotomaculum</taxon>
    </lineage>
</organism>
<name>A0A7R6SXD4_9BACT</name>
<feature type="domain" description="Enoyl-CoA hydratase/isomerase" evidence="6">
    <location>
        <begin position="489"/>
        <end position="614"/>
    </location>
</feature>
<dbReference type="UniPathway" id="UPA00659"/>
<dbReference type="EC" id="1.1.1.35" evidence="7"/>
<dbReference type="Pfam" id="PF02737">
    <property type="entry name" value="3HCDH_N"/>
    <property type="match status" value="1"/>
</dbReference>
<dbReference type="CDD" id="cd06558">
    <property type="entry name" value="crotonase-like"/>
    <property type="match status" value="1"/>
</dbReference>
<keyword evidence="8" id="KW-1185">Reference proteome</keyword>
<gene>
    <name evidence="7" type="primary">fadN</name>
    <name evidence="7" type="ORF">TTHT_0008</name>
</gene>
<proteinExistence type="predicted"/>
<dbReference type="InterPro" id="IPR045004">
    <property type="entry name" value="ECH_dom"/>
</dbReference>
<reference evidence="7 8" key="1">
    <citation type="journal article" date="2012" name="Extremophiles">
        <title>Thermotomaculum hydrothermale gen. nov., sp. nov., a novel heterotrophic thermophile within the phylum Acidobacteria from a deep-sea hydrothermal vent chimney in the Southern Okinawa Trough.</title>
        <authorList>
            <person name="Izumi H."/>
            <person name="Nunoura T."/>
            <person name="Miyazaki M."/>
            <person name="Mino S."/>
            <person name="Toki T."/>
            <person name="Takai K."/>
            <person name="Sako Y."/>
            <person name="Sawabe T."/>
            <person name="Nakagawa S."/>
        </authorList>
    </citation>
    <scope>NUCLEOTIDE SEQUENCE [LARGE SCALE GENOMIC DNA]</scope>
    <source>
        <strain evidence="7 8">AC55</strain>
    </source>
</reference>
<keyword evidence="2" id="KW-0520">NAD</keyword>
<protein>
    <submittedName>
        <fullName evidence="7">3-hydroxyacyl-CoA dehydrogenase</fullName>
        <ecNumber evidence="7">1.1.1.35</ecNumber>
    </submittedName>
</protein>
<dbReference type="PANTHER" id="PTHR48075">
    <property type="entry name" value="3-HYDROXYACYL-COA DEHYDROGENASE FAMILY PROTEIN"/>
    <property type="match status" value="1"/>
</dbReference>
<dbReference type="Gene3D" id="3.90.226.10">
    <property type="entry name" value="2-enoyl-CoA Hydratase, Chain A, domain 1"/>
    <property type="match status" value="1"/>
</dbReference>
<feature type="domain" description="3-hydroxyacyl-CoA dehydrogenase C-terminal" evidence="4">
    <location>
        <begin position="197"/>
        <end position="296"/>
    </location>
</feature>
<evidence type="ECO:0000256" key="2">
    <source>
        <dbReference type="ARBA" id="ARBA00023027"/>
    </source>
</evidence>
<dbReference type="AlphaFoldDB" id="A0A7R6SXD4"/>
<dbReference type="SUPFAM" id="SSF48179">
    <property type="entry name" value="6-phosphogluconate dehydrogenase C-terminal domain-like"/>
    <property type="match status" value="2"/>
</dbReference>
<dbReference type="SUPFAM" id="SSF51735">
    <property type="entry name" value="NAD(P)-binding Rossmann-fold domains"/>
    <property type="match status" value="1"/>
</dbReference>
<dbReference type="EMBL" id="AP017470">
    <property type="protein sequence ID" value="BBB31664.1"/>
    <property type="molecule type" value="Genomic_DNA"/>
</dbReference>
<dbReference type="Proteomes" id="UP000595564">
    <property type="component" value="Chromosome"/>
</dbReference>
<dbReference type="InterPro" id="IPR008927">
    <property type="entry name" value="6-PGluconate_DH-like_C_sf"/>
</dbReference>
<dbReference type="PANTHER" id="PTHR48075:SF7">
    <property type="entry name" value="3-HYDROXYACYL-COA DEHYDROGENASE-RELATED"/>
    <property type="match status" value="1"/>
</dbReference>
<dbReference type="KEGG" id="thyd:TTHT_0008"/>
<accession>A0A7R6SXD4</accession>
<dbReference type="Pfam" id="PF00725">
    <property type="entry name" value="3HCDH"/>
    <property type="match status" value="1"/>
</dbReference>
<dbReference type="GO" id="GO:0003857">
    <property type="term" value="F:(3S)-3-hydroxyacyl-CoA dehydrogenase (NAD+) activity"/>
    <property type="evidence" value="ECO:0007669"/>
    <property type="project" value="UniProtKB-EC"/>
</dbReference>
<dbReference type="InterPro" id="IPR029045">
    <property type="entry name" value="ClpP/crotonase-like_dom_sf"/>
</dbReference>
<evidence type="ECO:0000256" key="3">
    <source>
        <dbReference type="ARBA" id="ARBA00049556"/>
    </source>
</evidence>
<dbReference type="SUPFAM" id="SSF52096">
    <property type="entry name" value="ClpP/crotonase"/>
    <property type="match status" value="1"/>
</dbReference>
<sequence length="786" mass="87570">MKKKIRKVGVIGSGVMGSGIAAHCANAGIPVVMLDIVPKNLEEGQSRSIIAETAKEKLKKQKPSPIFSKAVLDLIETGNLEDDLEKLKDCDWVVEVVVENLEIKKALFKNIAPYLKEDAILSSNTSGIPIKLMSEDFDESLKKRFLVTHFFNPVRYLKLLEIIPGELTDPEIVEFMKDFGENVLGKGVVLGKDTPNFVGNRIGVFSMMNAIQLMQEMGLKIEEVDAVLGKAMARAGSAVFGTADLVGIDTLKHVVVNSYNALKDDEMRDTFKLPEVVDKMIEKGLLGRKSKAGFYTKDKKKGKLVLDLETLEYRPVEKPDWKSVKKAKEISNPGERIKAVVNTDDLGGQFAWKNTAYTLIYSLNRLGEITDTIYNIDNAIKWGFNWELGPFEIWDAIGVKESVERMKADGFDVPEKINILLEKGETFYKVIDGDKYYFDFDKADYVKIPVRYNVILLEKNKSLGNIVDENESASIVDLGDGVICCEWHTKMNAIDDKIIEMMNKACDLVEADKYEALVVGSQAQHFGAGANIFMLLQLAEEGQWWMIEEVTRKFQEMTMRLKYCEKPTVVAPYGLTLGGACETTLHGHRAVFNAETYIGLVEVGVGLLPAGGGTKEMLIRTINDNRVNVDLLTATQKVFELIAMAKVATSAMEAKEFGYMRPCDLMVMNGDSVIYYAKQAALSMVREGFTPRRAKEKVKVAGKTGYAAMMLAVQNMKDAGWISDYDAFIASKIANVLSGGQVPEGTYVSEDRLLELEREAFVELCAQQKTQERIAHMLKTGKPLRN</sequence>
<feature type="domain" description="3-hydroxyacyl-CoA dehydrogenase NAD binding" evidence="5">
    <location>
        <begin position="7"/>
        <end position="193"/>
    </location>
</feature>
<evidence type="ECO:0000313" key="8">
    <source>
        <dbReference type="Proteomes" id="UP000595564"/>
    </source>
</evidence>
<comment type="catalytic activity">
    <reaction evidence="3">
        <text>a (3S)-3-hydroxyacyl-CoA + NAD(+) = a 3-oxoacyl-CoA + NADH + H(+)</text>
        <dbReference type="Rhea" id="RHEA:22432"/>
        <dbReference type="ChEBI" id="CHEBI:15378"/>
        <dbReference type="ChEBI" id="CHEBI:57318"/>
        <dbReference type="ChEBI" id="CHEBI:57540"/>
        <dbReference type="ChEBI" id="CHEBI:57945"/>
        <dbReference type="ChEBI" id="CHEBI:90726"/>
        <dbReference type="EC" id="1.1.1.35"/>
    </reaction>
</comment>